<accession>A0A099T381</accession>
<gene>
    <name evidence="1" type="ORF">LI82_05000</name>
</gene>
<organism evidence="1 2">
    <name type="scientific">Methanococcoides methylutens</name>
    <dbReference type="NCBI Taxonomy" id="2226"/>
    <lineage>
        <taxon>Archaea</taxon>
        <taxon>Methanobacteriati</taxon>
        <taxon>Methanobacteriota</taxon>
        <taxon>Stenosarchaea group</taxon>
        <taxon>Methanomicrobia</taxon>
        <taxon>Methanosarcinales</taxon>
        <taxon>Methanosarcinaceae</taxon>
        <taxon>Methanococcoides</taxon>
    </lineage>
</organism>
<sequence>MKDRYKVHDSNGYQFVTLPRWLMKTLGMADNAECVRFSVDFDDNGPFGKIVPAKYDRPGEN</sequence>
<dbReference type="RefSeq" id="WP_048193761.1">
    <property type="nucleotide sequence ID" value="NZ_CAAGSM010000006.1"/>
</dbReference>
<proteinExistence type="predicted"/>
<reference evidence="1 2" key="1">
    <citation type="submission" date="2014-09" db="EMBL/GenBank/DDBJ databases">
        <title>Draft genome sequence of an obligately methylotrophic methanogen, Methanococcoides methylutens, isolated from marine sediment.</title>
        <authorList>
            <person name="Guan Y."/>
            <person name="Ngugi D.K."/>
            <person name="Blom J."/>
            <person name="Ali S."/>
            <person name="Ferry J.G."/>
            <person name="Stingl U."/>
        </authorList>
    </citation>
    <scope>NUCLEOTIDE SEQUENCE [LARGE SCALE GENOMIC DNA]</scope>
    <source>
        <strain evidence="1 2">DSM 2657</strain>
    </source>
</reference>
<name>A0A099T381_METMT</name>
<keyword evidence="2" id="KW-1185">Reference proteome</keyword>
<comment type="caution">
    <text evidence="1">The sequence shown here is derived from an EMBL/GenBank/DDBJ whole genome shotgun (WGS) entry which is preliminary data.</text>
</comment>
<dbReference type="EMBL" id="JRHO01000009">
    <property type="protein sequence ID" value="KGK99364.1"/>
    <property type="molecule type" value="Genomic_DNA"/>
</dbReference>
<dbReference type="AlphaFoldDB" id="A0A099T381"/>
<protein>
    <submittedName>
        <fullName evidence="1">Uncharacterized protein</fullName>
    </submittedName>
</protein>
<evidence type="ECO:0000313" key="1">
    <source>
        <dbReference type="EMBL" id="KGK99364.1"/>
    </source>
</evidence>
<evidence type="ECO:0000313" key="2">
    <source>
        <dbReference type="Proteomes" id="UP000029859"/>
    </source>
</evidence>
<dbReference type="Proteomes" id="UP000029859">
    <property type="component" value="Unassembled WGS sequence"/>
</dbReference>